<dbReference type="Pfam" id="PF13566">
    <property type="entry name" value="DUF4130"/>
    <property type="match status" value="1"/>
</dbReference>
<protein>
    <submittedName>
        <fullName evidence="2">Probable DNA metabolism protein</fullName>
    </submittedName>
</protein>
<name>A0A1T5DNG9_9FLAO</name>
<evidence type="ECO:0000313" key="2">
    <source>
        <dbReference type="EMBL" id="SKB73165.1"/>
    </source>
</evidence>
<gene>
    <name evidence="2" type="ORF">SAMN05660477_00875</name>
</gene>
<dbReference type="RefSeq" id="WP_079666145.1">
    <property type="nucleotide sequence ID" value="NZ_FUYZ01000002.1"/>
</dbReference>
<evidence type="ECO:0000313" key="3">
    <source>
        <dbReference type="Proteomes" id="UP000191112"/>
    </source>
</evidence>
<feature type="domain" description="DUF4130" evidence="1">
    <location>
        <begin position="82"/>
        <end position="251"/>
    </location>
</feature>
<organism evidence="2 3">
    <name type="scientific">Soonwooa buanensis</name>
    <dbReference type="NCBI Taxonomy" id="619805"/>
    <lineage>
        <taxon>Bacteria</taxon>
        <taxon>Pseudomonadati</taxon>
        <taxon>Bacteroidota</taxon>
        <taxon>Flavobacteriia</taxon>
        <taxon>Flavobacteriales</taxon>
        <taxon>Weeksellaceae</taxon>
        <taxon>Chryseobacterium group</taxon>
        <taxon>Soonwooa</taxon>
    </lineage>
</organism>
<dbReference type="NCBIfam" id="TIGR03915">
    <property type="entry name" value="SAM_7_link_chp"/>
    <property type="match status" value="1"/>
</dbReference>
<dbReference type="AlphaFoldDB" id="A0A1T5DNG9"/>
<accession>A0A1T5DNG9</accession>
<dbReference type="EMBL" id="FUYZ01000002">
    <property type="protein sequence ID" value="SKB73165.1"/>
    <property type="molecule type" value="Genomic_DNA"/>
</dbReference>
<sequence>MIYSFDGSYQGFLTALFESFERKHFEVSLVVQDDFFAPLFEEVFDVVTDFQKAQRVQKGLHKVCSPKHKTDIFKVFLSEKPEAWKALIYIVQKQFLGKKDILDNYGDAQILLFHKTLTSVDRERHRMKAFVRFQKSEDGMFYCMIEPDFNVLPLISDFFRKRYADQKWLIYDVKRKYGVLYDQQTLSEVYLTPHQQNALTNSENIISFDETEEKYQTLWQQYFKSTNIEARKNMKLHLQHVPRRYWKYLVEKQM</sequence>
<reference evidence="2 3" key="1">
    <citation type="submission" date="2017-02" db="EMBL/GenBank/DDBJ databases">
        <authorList>
            <person name="Peterson S.W."/>
        </authorList>
    </citation>
    <scope>NUCLEOTIDE SEQUENCE [LARGE SCALE GENOMIC DNA]</scope>
    <source>
        <strain evidence="2 3">DSM 22323</strain>
    </source>
</reference>
<dbReference type="OrthoDB" id="5290748at2"/>
<proteinExistence type="predicted"/>
<keyword evidence="3" id="KW-1185">Reference proteome</keyword>
<dbReference type="InterPro" id="IPR023875">
    <property type="entry name" value="DNA_repair_put"/>
</dbReference>
<evidence type="ECO:0000259" key="1">
    <source>
        <dbReference type="Pfam" id="PF13566"/>
    </source>
</evidence>
<dbReference type="STRING" id="619805.SAMN05660477_00875"/>
<dbReference type="InterPro" id="IPR025404">
    <property type="entry name" value="DUF4130"/>
</dbReference>
<dbReference type="Proteomes" id="UP000191112">
    <property type="component" value="Unassembled WGS sequence"/>
</dbReference>